<dbReference type="InterPro" id="IPR036390">
    <property type="entry name" value="WH_DNA-bd_sf"/>
</dbReference>
<dbReference type="PANTHER" id="PTHR38465">
    <property type="entry name" value="HTH-TYPE TRANSCRIPTIONAL REGULATOR MJ1563-RELATED"/>
    <property type="match status" value="1"/>
</dbReference>
<name>A0A2V5JUH5_9BACL</name>
<dbReference type="Gene3D" id="1.10.10.10">
    <property type="entry name" value="Winged helix-like DNA-binding domain superfamily/Winged helix DNA-binding domain"/>
    <property type="match status" value="1"/>
</dbReference>
<protein>
    <recommendedName>
        <fullName evidence="6">HTH-type transcriptional regulator</fullName>
    </recommendedName>
</protein>
<dbReference type="AlphaFoldDB" id="A0A2V5JUH5"/>
<reference evidence="4 5" key="1">
    <citation type="submission" date="2018-05" db="EMBL/GenBank/DDBJ databases">
        <title>Paenibacillus flagellatus sp. nov., isolated from selenium mineral soil.</title>
        <authorList>
            <person name="Dai X."/>
        </authorList>
    </citation>
    <scope>NUCLEOTIDE SEQUENCE [LARGE SCALE GENOMIC DNA]</scope>
    <source>
        <strain evidence="4 5">DXL2</strain>
    </source>
</reference>
<organism evidence="4 5">
    <name type="scientific">Paenibacillus flagellatus</name>
    <dbReference type="NCBI Taxonomy" id="2211139"/>
    <lineage>
        <taxon>Bacteria</taxon>
        <taxon>Bacillati</taxon>
        <taxon>Bacillota</taxon>
        <taxon>Bacilli</taxon>
        <taxon>Bacillales</taxon>
        <taxon>Paenibacillaceae</taxon>
        <taxon>Paenibacillus</taxon>
    </lineage>
</organism>
<comment type="caution">
    <text evidence="4">The sequence shown here is derived from an EMBL/GenBank/DDBJ whole genome shotgun (WGS) entry which is preliminary data.</text>
</comment>
<dbReference type="Proteomes" id="UP000247476">
    <property type="component" value="Unassembled WGS sequence"/>
</dbReference>
<evidence type="ECO:0008006" key="6">
    <source>
        <dbReference type="Google" id="ProtNLM"/>
    </source>
</evidence>
<keyword evidence="2" id="KW-0238">DNA-binding</keyword>
<dbReference type="EMBL" id="QJVJ01000021">
    <property type="protein sequence ID" value="PYI50239.1"/>
    <property type="molecule type" value="Genomic_DNA"/>
</dbReference>
<keyword evidence="3" id="KW-0804">Transcription</keyword>
<evidence type="ECO:0000313" key="4">
    <source>
        <dbReference type="EMBL" id="PYI50239.1"/>
    </source>
</evidence>
<dbReference type="SUPFAM" id="SSF46785">
    <property type="entry name" value="Winged helix' DNA-binding domain"/>
    <property type="match status" value="1"/>
</dbReference>
<dbReference type="GO" id="GO:0003677">
    <property type="term" value="F:DNA binding"/>
    <property type="evidence" value="ECO:0007669"/>
    <property type="project" value="UniProtKB-KW"/>
</dbReference>
<proteinExistence type="predicted"/>
<evidence type="ECO:0000256" key="3">
    <source>
        <dbReference type="ARBA" id="ARBA00023163"/>
    </source>
</evidence>
<keyword evidence="1" id="KW-0805">Transcription regulation</keyword>
<gene>
    <name evidence="4" type="ORF">DLM86_30365</name>
</gene>
<keyword evidence="5" id="KW-1185">Reference proteome</keyword>
<evidence type="ECO:0000256" key="2">
    <source>
        <dbReference type="ARBA" id="ARBA00023125"/>
    </source>
</evidence>
<evidence type="ECO:0000256" key="1">
    <source>
        <dbReference type="ARBA" id="ARBA00023015"/>
    </source>
</evidence>
<accession>A0A2V5JUH5</accession>
<dbReference type="InterPro" id="IPR036388">
    <property type="entry name" value="WH-like_DNA-bd_sf"/>
</dbReference>
<evidence type="ECO:0000313" key="5">
    <source>
        <dbReference type="Proteomes" id="UP000247476"/>
    </source>
</evidence>
<sequence length="176" mass="20103">MGSAEFDSFLAKLTEKMARMFQEAGSSPLVGRIYALLICSPEPVSLQDMSEKLGVTKAAVSIQVRLLESYGLCAKLARGKDRKDYYCIPDDHLQVTMGNVRQRLNTECESIEDTLNNIPKRDGLTPEERVMLTVLEQRYTEMLAFYRIMFRRLEGIEEETGRLIAEMREKRGKPES</sequence>
<dbReference type="PANTHER" id="PTHR38465:SF1">
    <property type="entry name" value="HTH-TYPE TRANSCRIPTIONAL REGULATOR MJ1563-RELATED"/>
    <property type="match status" value="1"/>
</dbReference>
<dbReference type="RefSeq" id="WP_110843809.1">
    <property type="nucleotide sequence ID" value="NZ_QJVJ01000021.1"/>
</dbReference>
<dbReference type="InterPro" id="IPR052362">
    <property type="entry name" value="HTH-GbsR_regulator"/>
</dbReference>
<dbReference type="OrthoDB" id="2611006at2"/>